<sequence>MVPGTRPRPTSSVPHRPPIRSAPAVAVFACLGVFASPPSGLNTFGAIANAAEPTEAGSGDKKKGRAAKTGSGVPPRMEQPEPRDASTLSPSYSVGQLGDHLWSVRWELAAVGGALAVIGLADWGWGDSNFRFIEEGWFAKNTRHGGMDKIGHAFSTFVIADLLTDRIRASAANSTGAQITGSLLAFGIMGLAETLDGFAGKHRFSREDIAANAVGAAFSMIRNTVPGMREKLDWRLLYTPASYEKYGITTSDGGFLPPYERQRYVMALKGSGFAPLKSTPLRYAELHVGFDARGFENKERALRYPIERTFYVGVGLNLNEVLFGAGNLPNFSKQKDTLPARVAQKAFEYIQVPYTATYGGKRFSTIRR</sequence>
<feature type="signal peptide" evidence="2">
    <location>
        <begin position="1"/>
        <end position="35"/>
    </location>
</feature>
<feature type="region of interest" description="Disordered" evidence="1">
    <location>
        <begin position="53"/>
        <end position="90"/>
    </location>
</feature>
<dbReference type="EMBL" id="FNUY01000007">
    <property type="protein sequence ID" value="SEG60906.1"/>
    <property type="molecule type" value="Genomic_DNA"/>
</dbReference>
<keyword evidence="2" id="KW-0732">Signal</keyword>
<evidence type="ECO:0000313" key="4">
    <source>
        <dbReference type="Proteomes" id="UP000236743"/>
    </source>
</evidence>
<gene>
    <name evidence="3" type="ORF">SAMN04488115_107288</name>
</gene>
<proteinExistence type="predicted"/>
<dbReference type="Pfam" id="PF10043">
    <property type="entry name" value="DUF2279"/>
    <property type="match status" value="1"/>
</dbReference>
<organism evidence="3 4">
    <name type="scientific">Bosea lathyri</name>
    <dbReference type="NCBI Taxonomy" id="1036778"/>
    <lineage>
        <taxon>Bacteria</taxon>
        <taxon>Pseudomonadati</taxon>
        <taxon>Pseudomonadota</taxon>
        <taxon>Alphaproteobacteria</taxon>
        <taxon>Hyphomicrobiales</taxon>
        <taxon>Boseaceae</taxon>
        <taxon>Bosea</taxon>
    </lineage>
</organism>
<dbReference type="InterPro" id="IPR018736">
    <property type="entry name" value="DUF2279_periplasmic_lipo"/>
</dbReference>
<dbReference type="Proteomes" id="UP000236743">
    <property type="component" value="Unassembled WGS sequence"/>
</dbReference>
<protein>
    <submittedName>
        <fullName evidence="3">Predicted lipoprotein</fullName>
    </submittedName>
</protein>
<name>A0A1H6BL20_9HYPH</name>
<dbReference type="AlphaFoldDB" id="A0A1H6BL20"/>
<reference evidence="3 4" key="1">
    <citation type="submission" date="2016-10" db="EMBL/GenBank/DDBJ databases">
        <authorList>
            <person name="de Groot N.N."/>
        </authorList>
    </citation>
    <scope>NUCLEOTIDE SEQUENCE [LARGE SCALE GENOMIC DNA]</scope>
    <source>
        <strain evidence="3 4">DSM 26656</strain>
    </source>
</reference>
<keyword evidence="4" id="KW-1185">Reference proteome</keyword>
<evidence type="ECO:0000313" key="3">
    <source>
        <dbReference type="EMBL" id="SEG60906.1"/>
    </source>
</evidence>
<feature type="chain" id="PRO_5009293983" evidence="2">
    <location>
        <begin position="36"/>
        <end position="368"/>
    </location>
</feature>
<accession>A0A1H6BL20</accession>
<keyword evidence="3" id="KW-0449">Lipoprotein</keyword>
<evidence type="ECO:0000256" key="2">
    <source>
        <dbReference type="SAM" id="SignalP"/>
    </source>
</evidence>
<evidence type="ECO:0000256" key="1">
    <source>
        <dbReference type="SAM" id="MobiDB-lite"/>
    </source>
</evidence>